<dbReference type="InterPro" id="IPR004176">
    <property type="entry name" value="Clp_R_N"/>
</dbReference>
<dbReference type="InterPro" id="IPR027417">
    <property type="entry name" value="P-loop_NTPase"/>
</dbReference>
<dbReference type="EMBL" id="JAAARO010000001">
    <property type="protein sequence ID" value="KAF5752577.1"/>
    <property type="molecule type" value="Genomic_DNA"/>
</dbReference>
<dbReference type="Pfam" id="PF02861">
    <property type="entry name" value="Clp_N"/>
    <property type="match status" value="1"/>
</dbReference>
<keyword evidence="3" id="KW-0805">Transcription regulation</keyword>
<dbReference type="AlphaFoldDB" id="A0A7J7E1W4"/>
<name>A0A7J7E1W4_TRIWF</name>
<evidence type="ECO:0000256" key="3">
    <source>
        <dbReference type="ARBA" id="ARBA00023015"/>
    </source>
</evidence>
<evidence type="ECO:0000256" key="2">
    <source>
        <dbReference type="ARBA" id="ARBA00022737"/>
    </source>
</evidence>
<evidence type="ECO:0000256" key="4">
    <source>
        <dbReference type="ARBA" id="ARBA00023163"/>
    </source>
</evidence>
<proteinExistence type="inferred from homology"/>
<dbReference type="GO" id="GO:0005524">
    <property type="term" value="F:ATP binding"/>
    <property type="evidence" value="ECO:0007669"/>
    <property type="project" value="InterPro"/>
</dbReference>
<evidence type="ECO:0000313" key="7">
    <source>
        <dbReference type="EMBL" id="KAF5752577.1"/>
    </source>
</evidence>
<dbReference type="Gene3D" id="1.10.1780.10">
    <property type="entry name" value="Clp, N-terminal domain"/>
    <property type="match status" value="1"/>
</dbReference>
<dbReference type="PROSITE" id="PS51903">
    <property type="entry name" value="CLP_R"/>
    <property type="match status" value="1"/>
</dbReference>
<evidence type="ECO:0000256" key="5">
    <source>
        <dbReference type="PROSITE-ProRule" id="PRU01251"/>
    </source>
</evidence>
<keyword evidence="8" id="KW-1185">Reference proteome</keyword>
<dbReference type="InterPro" id="IPR058954">
    <property type="entry name" value="AAA_lid_SMAX1"/>
</dbReference>
<dbReference type="Gene3D" id="3.40.50.300">
    <property type="entry name" value="P-loop containing nucleotide triphosphate hydrolases"/>
    <property type="match status" value="1"/>
</dbReference>
<dbReference type="SUPFAM" id="SSF52540">
    <property type="entry name" value="P-loop containing nucleoside triphosphate hydrolases"/>
    <property type="match status" value="1"/>
</dbReference>
<comment type="caution">
    <text evidence="7">The sequence shown here is derived from an EMBL/GenBank/DDBJ whole genome shotgun (WGS) entry which is preliminary data.</text>
</comment>
<sequence>MPTPVSAARQCLTAESAHALDEAVSVAQRRGHSQTTSLHAVSAILSLPASILRDACGRARSSACSPRLQFKALELCLTMSLDRLPSSQLSGDPPVSNSLMAAIKRSQANQRRHPDNFHLYHQISQHQSAMSCIKVELQHLVLSILDDPVVSRVFGEAGFRSSDIKLAILRPLPQQFFKYPRSRIPPLFLCNLTDNPDPGLTRRGLSFSFSGFHNFLEGDENCKRIAEVLGRPKGRNPLLVGACAHDTLATFVEIIERKKNNNTNLPVILSGLCVISIGKDISKLIDENSARRTVDMKFEELSRLVDRNTGPGLVVNYGDLDSFLSSDNNGALSGEVVNYIFAHLTRLLQLHDKVWLIGATGSYETYLKCLSRFPCIEKDWDMQLLPINSLKPSLPSSYPKSSLMGSFVPFGGFFSSPSDSRCSLSTSYQCIRRCHQCNERCAEEVLSNSKEGTAASVADQYQSGLSSRLHMAEISTDKRLDLTKDDGMGLSTKVAEAEKKWDNICRRLHHTWPPESNIYSTQFPTVVGSQVAEEKVKNCDRSSNDCVEVSSSSCMNLQKNSKVQSDVPAFAKSKNESFLSRAEDLGSSSCKSPCAQSNSSIGDGFLTSPTSLTSVITDLGLGITCFSPTNNELKKSENQNGMKLTQELSGCFSANVDISNGSISDDHARFSSSSCPVSCGRFDPINFKMLYKAVTERVGWQDEAVHIICQTVVQCRERNETCRGTNPRRDIWFNFAGPDRCGKKKIAASLAELIYGSREKFIAADLSSQDASYDARFRGKTVIDYIAEELGKRPFAIVFLEYVDKADLVVQNSLSRAIWSGKFPDSYGREVSISNAIFVITSPTGDTRIISSPEKPPTYSEERILGSKAWLKTMLNEHTVQGDTSQNLIMSFTVRKGVCDPIFANKRKLFGRTEIIEQNDVPDFAKRAHKTSMKNLDLNIPSGENEMQEHIDFDSMYENPKAWLQDFLDRVDKTVVFKPFDFDRLANSLLAKISNTFHSIAGSECMLEIESKVMEQLLATAYCSERKEVVENWVEQVLSRGFVEVQKRYNLDSNSVVKLVCHEGLGLDEQMPKVYLPLKILKH</sequence>
<dbReference type="InterPro" id="IPR036628">
    <property type="entry name" value="Clp_N_dom_sf"/>
</dbReference>
<dbReference type="GO" id="GO:0016887">
    <property type="term" value="F:ATP hydrolysis activity"/>
    <property type="evidence" value="ECO:0007669"/>
    <property type="project" value="InterPro"/>
</dbReference>
<feature type="domain" description="Clp R" evidence="6">
    <location>
        <begin position="8"/>
        <end position="174"/>
    </location>
</feature>
<dbReference type="Pfam" id="PF26587">
    <property type="entry name" value="AAA_lid_SMAX1"/>
    <property type="match status" value="1"/>
</dbReference>
<organism evidence="7 8">
    <name type="scientific">Tripterygium wilfordii</name>
    <name type="common">Thunder God vine</name>
    <dbReference type="NCBI Taxonomy" id="458696"/>
    <lineage>
        <taxon>Eukaryota</taxon>
        <taxon>Viridiplantae</taxon>
        <taxon>Streptophyta</taxon>
        <taxon>Embryophyta</taxon>
        <taxon>Tracheophyta</taxon>
        <taxon>Spermatophyta</taxon>
        <taxon>Magnoliopsida</taxon>
        <taxon>eudicotyledons</taxon>
        <taxon>Gunneridae</taxon>
        <taxon>Pentapetalae</taxon>
        <taxon>rosids</taxon>
        <taxon>fabids</taxon>
        <taxon>Celastrales</taxon>
        <taxon>Celastraceae</taxon>
        <taxon>Tripterygium</taxon>
    </lineage>
</organism>
<reference evidence="7 8" key="1">
    <citation type="journal article" date="2020" name="Nat. Commun.">
        <title>Genome of Tripterygium wilfordii and identification of cytochrome P450 involved in triptolide biosynthesis.</title>
        <authorList>
            <person name="Tu L."/>
            <person name="Su P."/>
            <person name="Zhang Z."/>
            <person name="Gao L."/>
            <person name="Wang J."/>
            <person name="Hu T."/>
            <person name="Zhou J."/>
            <person name="Zhang Y."/>
            <person name="Zhao Y."/>
            <person name="Liu Y."/>
            <person name="Song Y."/>
            <person name="Tong Y."/>
            <person name="Lu Y."/>
            <person name="Yang J."/>
            <person name="Xu C."/>
            <person name="Jia M."/>
            <person name="Peters R.J."/>
            <person name="Huang L."/>
            <person name="Gao W."/>
        </authorList>
    </citation>
    <scope>NUCLEOTIDE SEQUENCE [LARGE SCALE GENOMIC DNA]</scope>
    <source>
        <strain evidence="8">cv. XIE 37</strain>
        <tissue evidence="7">Leaf</tissue>
    </source>
</reference>
<evidence type="ECO:0000256" key="1">
    <source>
        <dbReference type="ARBA" id="ARBA00008675"/>
    </source>
</evidence>
<gene>
    <name evidence="7" type="ORF">HS088_TW01G00492</name>
</gene>
<dbReference type="Pfam" id="PF23569">
    <property type="entry name" value="NBD_SMAX1"/>
    <property type="match status" value="1"/>
</dbReference>
<comment type="similarity">
    <text evidence="1">Belongs to the ClpA/ClpB family.</text>
</comment>
<dbReference type="Proteomes" id="UP000593562">
    <property type="component" value="Unassembled WGS sequence"/>
</dbReference>
<dbReference type="InParanoid" id="A0A7J7E1W4"/>
<dbReference type="OrthoDB" id="1723324at2759"/>
<dbReference type="CDD" id="cd19499">
    <property type="entry name" value="RecA-like_ClpB_Hsp104-like"/>
    <property type="match status" value="1"/>
</dbReference>
<dbReference type="InterPro" id="IPR003959">
    <property type="entry name" value="ATPase_AAA_core"/>
</dbReference>
<accession>A0A7J7E1W4</accession>
<evidence type="ECO:0000313" key="8">
    <source>
        <dbReference type="Proteomes" id="UP000593562"/>
    </source>
</evidence>
<dbReference type="PANTHER" id="PTHR43572:SF49">
    <property type="entry name" value="PROTEIN SMAX1-LIKE 8"/>
    <property type="match status" value="1"/>
</dbReference>
<dbReference type="InterPro" id="IPR051650">
    <property type="entry name" value="SL_signaling_regulator"/>
</dbReference>
<dbReference type="InterPro" id="IPR058680">
    <property type="entry name" value="NBD_SMAX1-like"/>
</dbReference>
<keyword evidence="4" id="KW-0804">Transcription</keyword>
<dbReference type="FunCoup" id="A0A7J7E1W4">
    <property type="interactions" value="2163"/>
</dbReference>
<dbReference type="PANTHER" id="PTHR43572">
    <property type="entry name" value="CHAPERONE PROTEIN CLPD, CHLOROPLASTIC"/>
    <property type="match status" value="1"/>
</dbReference>
<dbReference type="SUPFAM" id="SSF81923">
    <property type="entry name" value="Double Clp-N motif"/>
    <property type="match status" value="1"/>
</dbReference>
<dbReference type="Pfam" id="PF07724">
    <property type="entry name" value="AAA_2"/>
    <property type="match status" value="1"/>
</dbReference>
<evidence type="ECO:0000259" key="6">
    <source>
        <dbReference type="PROSITE" id="PS51903"/>
    </source>
</evidence>
<protein>
    <recommendedName>
        <fullName evidence="6">Clp R domain-containing protein</fullName>
    </recommendedName>
</protein>
<keyword evidence="2 5" id="KW-0677">Repeat</keyword>